<dbReference type="NCBIfam" id="TIGR01214">
    <property type="entry name" value="rmlD"/>
    <property type="match status" value="1"/>
</dbReference>
<dbReference type="EC" id="1.1.1.133" evidence="2"/>
<dbReference type="EMBL" id="JAMQJY010000001">
    <property type="protein sequence ID" value="MCM2675042.1"/>
    <property type="molecule type" value="Genomic_DNA"/>
</dbReference>
<dbReference type="RefSeq" id="WP_251605231.1">
    <property type="nucleotide sequence ID" value="NZ_JAMQJY010000001.1"/>
</dbReference>
<organism evidence="4 5">
    <name type="scientific">Alkalicoccobacillus plakortidis</name>
    <dbReference type="NCBI Taxonomy" id="444060"/>
    <lineage>
        <taxon>Bacteria</taxon>
        <taxon>Bacillati</taxon>
        <taxon>Bacillota</taxon>
        <taxon>Bacilli</taxon>
        <taxon>Bacillales</taxon>
        <taxon>Bacillaceae</taxon>
        <taxon>Alkalicoccobacillus</taxon>
    </lineage>
</organism>
<dbReference type="PANTHER" id="PTHR10491:SF4">
    <property type="entry name" value="METHIONINE ADENOSYLTRANSFERASE 2 SUBUNIT BETA"/>
    <property type="match status" value="1"/>
</dbReference>
<proteinExistence type="inferred from homology"/>
<keyword evidence="5" id="KW-1185">Reference proteome</keyword>
<feature type="domain" description="RmlD-like substrate binding" evidence="3">
    <location>
        <begin position="1"/>
        <end position="272"/>
    </location>
</feature>
<keyword evidence="2" id="KW-0521">NADP</keyword>
<dbReference type="GO" id="GO:0008831">
    <property type="term" value="F:dTDP-4-dehydrorhamnose reductase activity"/>
    <property type="evidence" value="ECO:0007669"/>
    <property type="project" value="UniProtKB-EC"/>
</dbReference>
<dbReference type="InterPro" id="IPR029903">
    <property type="entry name" value="RmlD-like-bd"/>
</dbReference>
<protein>
    <recommendedName>
        <fullName evidence="2">dTDP-4-dehydrorhamnose reductase</fullName>
        <ecNumber evidence="2">1.1.1.133</ecNumber>
    </recommendedName>
</protein>
<gene>
    <name evidence="4" type="primary">rfbD</name>
    <name evidence="4" type="ORF">NDM98_05780</name>
</gene>
<dbReference type="PANTHER" id="PTHR10491">
    <property type="entry name" value="DTDP-4-DEHYDRORHAMNOSE REDUCTASE"/>
    <property type="match status" value="1"/>
</dbReference>
<name>A0ABT0XIK0_9BACI</name>
<keyword evidence="2 4" id="KW-0560">Oxidoreductase</keyword>
<dbReference type="InterPro" id="IPR036291">
    <property type="entry name" value="NAD(P)-bd_dom_sf"/>
</dbReference>
<dbReference type="CDD" id="cd05254">
    <property type="entry name" value="dTDP_HR_like_SDR_e"/>
    <property type="match status" value="1"/>
</dbReference>
<accession>A0ABT0XIK0</accession>
<dbReference type="InterPro" id="IPR005913">
    <property type="entry name" value="dTDP_dehydrorham_reduct"/>
</dbReference>
<evidence type="ECO:0000313" key="5">
    <source>
        <dbReference type="Proteomes" id="UP001203665"/>
    </source>
</evidence>
<evidence type="ECO:0000256" key="1">
    <source>
        <dbReference type="ARBA" id="ARBA00010944"/>
    </source>
</evidence>
<dbReference type="Gene3D" id="3.90.25.10">
    <property type="entry name" value="UDP-galactose 4-epimerase, domain 1"/>
    <property type="match status" value="1"/>
</dbReference>
<comment type="caution">
    <text evidence="4">The sequence shown here is derived from an EMBL/GenBank/DDBJ whole genome shotgun (WGS) entry which is preliminary data.</text>
</comment>
<dbReference type="Proteomes" id="UP001203665">
    <property type="component" value="Unassembled WGS sequence"/>
</dbReference>
<comment type="pathway">
    <text evidence="2">Carbohydrate biosynthesis; dTDP-L-rhamnose biosynthesis.</text>
</comment>
<reference evidence="4" key="1">
    <citation type="submission" date="2022-06" db="EMBL/GenBank/DDBJ databases">
        <title>Alkalicoccobacillus porphyridii sp. nov., isolated from a marine red alga, Porphyridium purpureum and reclassification of Shouchella plakortidis and Shouchella gibsonii as Alkalicoccobacillus plakortidis comb. nov. and Alkalicoccobacillus gibsonii comb. nov.</title>
        <authorList>
            <person name="Kim K.H."/>
            <person name="Lee J.K."/>
            <person name="Han D.M."/>
            <person name="Baek J.H."/>
            <person name="Jeon C.O."/>
        </authorList>
    </citation>
    <scope>NUCLEOTIDE SEQUENCE</scope>
    <source>
        <strain evidence="4">DSM 19153</strain>
    </source>
</reference>
<dbReference type="SUPFAM" id="SSF51735">
    <property type="entry name" value="NAD(P)-binding Rossmann-fold domains"/>
    <property type="match status" value="1"/>
</dbReference>
<evidence type="ECO:0000259" key="3">
    <source>
        <dbReference type="Pfam" id="PF04321"/>
    </source>
</evidence>
<dbReference type="Pfam" id="PF04321">
    <property type="entry name" value="RmlD_sub_bind"/>
    <property type="match status" value="1"/>
</dbReference>
<comment type="function">
    <text evidence="2">Catalyzes the reduction of dTDP-6-deoxy-L-lyxo-4-hexulose to yield dTDP-L-rhamnose.</text>
</comment>
<evidence type="ECO:0000313" key="4">
    <source>
        <dbReference type="EMBL" id="MCM2675042.1"/>
    </source>
</evidence>
<sequence>MRILITGANGRLAKAFAAHLESEDVFAFSKNQLDCTNREQVMSTIKKINPDLILHCAALTDVEECERQPMKAFSVNCLAVQFIAEAAGTRRLVIFSTDYLFSTYSITPYLETNAPQPDNIYALSKWMAEESVRHFPNLYIIRTSWLFGGQADFVDKIIGKASESTEIKVVCDQVGSPTYIKDLVKWTLTLLNHAPGIYHLTNSGYCSRFEWAQEILSYTKPQVKLLSVETKNLSTGANRPAHTILSTEKWKGITGYRPREWRDALDEYMQELLL</sequence>
<evidence type="ECO:0000256" key="2">
    <source>
        <dbReference type="RuleBase" id="RU364082"/>
    </source>
</evidence>
<dbReference type="Gene3D" id="3.40.50.720">
    <property type="entry name" value="NAD(P)-binding Rossmann-like Domain"/>
    <property type="match status" value="1"/>
</dbReference>
<comment type="similarity">
    <text evidence="1 2">Belongs to the dTDP-4-dehydrorhamnose reductase family.</text>
</comment>